<keyword evidence="3" id="KW-0997">Cell inner membrane</keyword>
<accession>A0A1Q5PXX1</accession>
<evidence type="ECO:0000256" key="1">
    <source>
        <dbReference type="ARBA" id="ARBA00004533"/>
    </source>
</evidence>
<evidence type="ECO:0000313" key="7">
    <source>
        <dbReference type="EMBL" id="OKL52463.1"/>
    </source>
</evidence>
<dbReference type="PANTHER" id="PTHR30606">
    <property type="entry name" value="LIPID A BIOSYNTHESIS LAUROYL ACYLTRANSFERASE"/>
    <property type="match status" value="1"/>
</dbReference>
<dbReference type="FunCoup" id="A0A1Q5PXX1">
    <property type="interactions" value="1"/>
</dbReference>
<evidence type="ECO:0000256" key="5">
    <source>
        <dbReference type="ARBA" id="ARBA00023136"/>
    </source>
</evidence>
<evidence type="ECO:0008006" key="9">
    <source>
        <dbReference type="Google" id="ProtNLM"/>
    </source>
</evidence>
<dbReference type="OrthoDB" id="9803456at2"/>
<dbReference type="Proteomes" id="UP000185612">
    <property type="component" value="Unassembled WGS sequence"/>
</dbReference>
<organism evidence="7 8">
    <name type="scientific">Buchananella hordeovulneris</name>
    <dbReference type="NCBI Taxonomy" id="52770"/>
    <lineage>
        <taxon>Bacteria</taxon>
        <taxon>Bacillati</taxon>
        <taxon>Actinomycetota</taxon>
        <taxon>Actinomycetes</taxon>
        <taxon>Actinomycetales</taxon>
        <taxon>Actinomycetaceae</taxon>
        <taxon>Buchananella</taxon>
    </lineage>
</organism>
<comment type="caution">
    <text evidence="7">The sequence shown here is derived from an EMBL/GenBank/DDBJ whole genome shotgun (WGS) entry which is preliminary data.</text>
</comment>
<dbReference type="GO" id="GO:0016746">
    <property type="term" value="F:acyltransferase activity"/>
    <property type="evidence" value="ECO:0007669"/>
    <property type="project" value="UniProtKB-KW"/>
</dbReference>
<dbReference type="InParanoid" id="A0A1Q5PXX1"/>
<evidence type="ECO:0000256" key="4">
    <source>
        <dbReference type="ARBA" id="ARBA00022679"/>
    </source>
</evidence>
<protein>
    <recommendedName>
        <fullName evidence="9">Phosphatidylinositol mannoside acyltransferase</fullName>
    </recommendedName>
</protein>
<evidence type="ECO:0000256" key="2">
    <source>
        <dbReference type="ARBA" id="ARBA00022475"/>
    </source>
</evidence>
<comment type="subcellular location">
    <subcellularLocation>
        <location evidence="1">Cell inner membrane</location>
    </subcellularLocation>
</comment>
<dbReference type="GO" id="GO:0005886">
    <property type="term" value="C:plasma membrane"/>
    <property type="evidence" value="ECO:0007669"/>
    <property type="project" value="UniProtKB-SubCell"/>
</dbReference>
<dbReference type="InterPro" id="IPR004960">
    <property type="entry name" value="LipA_acyltrans"/>
</dbReference>
<dbReference type="GO" id="GO:0009247">
    <property type="term" value="P:glycolipid biosynthetic process"/>
    <property type="evidence" value="ECO:0007669"/>
    <property type="project" value="UniProtKB-ARBA"/>
</dbReference>
<evidence type="ECO:0000313" key="8">
    <source>
        <dbReference type="Proteomes" id="UP000185612"/>
    </source>
</evidence>
<keyword evidence="8" id="KW-1185">Reference proteome</keyword>
<name>A0A1Q5PXX1_9ACTO</name>
<dbReference type="Pfam" id="PF03279">
    <property type="entry name" value="Lip_A_acyltrans"/>
    <property type="match status" value="1"/>
</dbReference>
<dbReference type="STRING" id="52770.BSZ40_03085"/>
<proteinExistence type="predicted"/>
<sequence>MSLLAAALKYCPLLPESVLRGLFAVGAHAAVTAHQLGFGPRGIRQLEKNLQRVAPLTSPRARRSRTRRAFGHYMRYYAETFKVPGLTGSQIDARMRLEGDTQIFADIQDQSVILALTHSGNWDLAGAWAARNLQPVLTVAERIQPADAFAAYLELRQKLQMTILPVSRDDKPFPQLVRLARRELHLVPLLADRDLSASGLLLPFAGHEALFAAGPAALALATKLPLYVGSIRHVRLSGHRRRAAGSKWGVVIDVQGPLTTPLRGPEGVEDLTRQWTAWFAAWLADHSEHWHMLQPVFVEDLDPTRLAKRRQVVP</sequence>
<reference evidence="8" key="1">
    <citation type="submission" date="2016-12" db="EMBL/GenBank/DDBJ databases">
        <authorList>
            <person name="Meng X."/>
        </authorList>
    </citation>
    <scope>NUCLEOTIDE SEQUENCE [LARGE SCALE GENOMIC DNA]</scope>
    <source>
        <strain evidence="8">DSM 20732</strain>
    </source>
</reference>
<keyword evidence="5" id="KW-0472">Membrane</keyword>
<dbReference type="RefSeq" id="WP_073823188.1">
    <property type="nucleotide sequence ID" value="NZ_MQVS01000002.1"/>
</dbReference>
<dbReference type="PANTHER" id="PTHR30606:SF10">
    <property type="entry name" value="PHOSPHATIDYLINOSITOL MANNOSIDE ACYLTRANSFERASE"/>
    <property type="match status" value="1"/>
</dbReference>
<dbReference type="NCBIfam" id="NF005919">
    <property type="entry name" value="PRK07920.1"/>
    <property type="match status" value="1"/>
</dbReference>
<gene>
    <name evidence="7" type="ORF">BSZ40_03085</name>
</gene>
<keyword evidence="6" id="KW-0012">Acyltransferase</keyword>
<keyword evidence="4" id="KW-0808">Transferase</keyword>
<evidence type="ECO:0000256" key="3">
    <source>
        <dbReference type="ARBA" id="ARBA00022519"/>
    </source>
</evidence>
<dbReference type="AlphaFoldDB" id="A0A1Q5PXX1"/>
<keyword evidence="2" id="KW-1003">Cell membrane</keyword>
<dbReference type="EMBL" id="MQVS01000002">
    <property type="protein sequence ID" value="OKL52463.1"/>
    <property type="molecule type" value="Genomic_DNA"/>
</dbReference>
<evidence type="ECO:0000256" key="6">
    <source>
        <dbReference type="ARBA" id="ARBA00023315"/>
    </source>
</evidence>